<organism evidence="3 4">
    <name type="scientific">Dendryphion nanum</name>
    <dbReference type="NCBI Taxonomy" id="256645"/>
    <lineage>
        <taxon>Eukaryota</taxon>
        <taxon>Fungi</taxon>
        <taxon>Dikarya</taxon>
        <taxon>Ascomycota</taxon>
        <taxon>Pezizomycotina</taxon>
        <taxon>Dothideomycetes</taxon>
        <taxon>Pleosporomycetidae</taxon>
        <taxon>Pleosporales</taxon>
        <taxon>Torulaceae</taxon>
        <taxon>Dendryphion</taxon>
    </lineage>
</organism>
<evidence type="ECO:0000256" key="1">
    <source>
        <dbReference type="SAM" id="MobiDB-lite"/>
    </source>
</evidence>
<dbReference type="AlphaFoldDB" id="A0A9P9IH64"/>
<evidence type="ECO:0000313" key="3">
    <source>
        <dbReference type="EMBL" id="KAH7119897.1"/>
    </source>
</evidence>
<feature type="region of interest" description="Disordered" evidence="1">
    <location>
        <begin position="102"/>
        <end position="129"/>
    </location>
</feature>
<accession>A0A9P9IH64</accession>
<protein>
    <submittedName>
        <fullName evidence="3">Uncharacterized protein</fullName>
    </submittedName>
</protein>
<feature type="chain" id="PRO_5040154308" evidence="2">
    <location>
        <begin position="17"/>
        <end position="218"/>
    </location>
</feature>
<proteinExistence type="predicted"/>
<name>A0A9P9IH64_9PLEO</name>
<dbReference type="Proteomes" id="UP000700596">
    <property type="component" value="Unassembled WGS sequence"/>
</dbReference>
<gene>
    <name evidence="3" type="ORF">B0J11DRAFT_508682</name>
</gene>
<comment type="caution">
    <text evidence="3">The sequence shown here is derived from an EMBL/GenBank/DDBJ whole genome shotgun (WGS) entry which is preliminary data.</text>
</comment>
<dbReference type="EMBL" id="JAGMWT010000011">
    <property type="protein sequence ID" value="KAH7119897.1"/>
    <property type="molecule type" value="Genomic_DNA"/>
</dbReference>
<reference evidence="3" key="1">
    <citation type="journal article" date="2021" name="Nat. Commun.">
        <title>Genetic determinants of endophytism in the Arabidopsis root mycobiome.</title>
        <authorList>
            <person name="Mesny F."/>
            <person name="Miyauchi S."/>
            <person name="Thiergart T."/>
            <person name="Pickel B."/>
            <person name="Atanasova L."/>
            <person name="Karlsson M."/>
            <person name="Huettel B."/>
            <person name="Barry K.W."/>
            <person name="Haridas S."/>
            <person name="Chen C."/>
            <person name="Bauer D."/>
            <person name="Andreopoulos W."/>
            <person name="Pangilinan J."/>
            <person name="LaButti K."/>
            <person name="Riley R."/>
            <person name="Lipzen A."/>
            <person name="Clum A."/>
            <person name="Drula E."/>
            <person name="Henrissat B."/>
            <person name="Kohler A."/>
            <person name="Grigoriev I.V."/>
            <person name="Martin F.M."/>
            <person name="Hacquard S."/>
        </authorList>
    </citation>
    <scope>NUCLEOTIDE SEQUENCE</scope>
    <source>
        <strain evidence="3">MPI-CAGE-CH-0243</strain>
    </source>
</reference>
<sequence>MRFALLPLVAAAITAAAPVVLHTELDTWNASPTEWVDMPHLLPSRSPAFDVSKKENSIEENIKRVPQCDATYPWMGCPASPQKISKRDPQCDAPYPWMECGPRPRKARDTKSSGPEAPRLSNALNHHTMETGETSLEISSTHNIMDDSHPMFHRRARTVQNRASTVLMLKSTQILFLSLPDDANFLQSTLIHNNINRRSFTGYEPVLSYVRRSSPDMS</sequence>
<keyword evidence="2" id="KW-0732">Signal</keyword>
<evidence type="ECO:0000313" key="4">
    <source>
        <dbReference type="Proteomes" id="UP000700596"/>
    </source>
</evidence>
<feature type="signal peptide" evidence="2">
    <location>
        <begin position="1"/>
        <end position="16"/>
    </location>
</feature>
<evidence type="ECO:0000256" key="2">
    <source>
        <dbReference type="SAM" id="SignalP"/>
    </source>
</evidence>
<keyword evidence="4" id="KW-1185">Reference proteome</keyword>